<evidence type="ECO:0000256" key="10">
    <source>
        <dbReference type="SAM" id="Phobius"/>
    </source>
</evidence>
<comment type="similarity">
    <text evidence="1 9">Belongs to the peptidase S11 family.</text>
</comment>
<dbReference type="PATRIC" id="fig|471514.4.peg.4261"/>
<feature type="binding site" evidence="8">
    <location>
        <position position="200"/>
    </location>
    <ligand>
        <name>substrate</name>
    </ligand>
</feature>
<evidence type="ECO:0000256" key="2">
    <source>
        <dbReference type="ARBA" id="ARBA00022729"/>
    </source>
</evidence>
<keyword evidence="5" id="KW-0573">Peptidoglycan synthesis</keyword>
<keyword evidence="2" id="KW-0732">Signal</keyword>
<keyword evidence="3" id="KW-0378">Hydrolase</keyword>
<dbReference type="GO" id="GO:0006508">
    <property type="term" value="P:proteolysis"/>
    <property type="evidence" value="ECO:0007669"/>
    <property type="project" value="InterPro"/>
</dbReference>
<dbReference type="InterPro" id="IPR012338">
    <property type="entry name" value="Beta-lactam/transpept-like"/>
</dbReference>
<dbReference type="InterPro" id="IPR001967">
    <property type="entry name" value="Peptidase_S11_N"/>
</dbReference>
<feature type="transmembrane region" description="Helical" evidence="10">
    <location>
        <begin position="381"/>
        <end position="399"/>
    </location>
</feature>
<organism evidence="12 13">
    <name type="scientific">Alicyclobacillus ferrooxydans</name>
    <dbReference type="NCBI Taxonomy" id="471514"/>
    <lineage>
        <taxon>Bacteria</taxon>
        <taxon>Bacillati</taxon>
        <taxon>Bacillota</taxon>
        <taxon>Bacilli</taxon>
        <taxon>Bacillales</taxon>
        <taxon>Alicyclobacillaceae</taxon>
        <taxon>Alicyclobacillus</taxon>
    </lineage>
</organism>
<comment type="caution">
    <text evidence="12">The sequence shown here is derived from an EMBL/GenBank/DDBJ whole genome shotgun (WGS) entry which is preliminary data.</text>
</comment>
<feature type="active site" evidence="7">
    <location>
        <position position="95"/>
    </location>
</feature>
<sequence>MTTQPENWPNIVSQAAVVMDMNTGTIVYAKNPEAEHYPASITKIMTAMLALEDGKLTDMVPVSKNAADQPPDKLYFVPGESEPLLQMLYGLMLISANDAAVAIAEDYGGSVSGFAKMMNAKAKALGATHTHFDNPNGLPDPNHVSTAYDMALITKAAMQIPEFRKIVSTRTYHWKGEAWQSQLYNINHMLFTYPGSIGVKTGYTSVAHETLVVAATRGNTTFLAVLMDNPTNYSIMQDATQLLNFAFDHYQTDMVVQKGTVVDELRSPNGSMVPLYATENVVATVDKAHPPAIRGTLHLRALPPATLNLGAVTGRATRTPGSTFLQAAASVPVQQNAWLHVGNLTYSLADEPSVTLPLFAQASSFAQIASLRVHSSHPLSVFWLIPGGVGMVLIIVFLLSRRRKSRARICIDAVHGPES</sequence>
<dbReference type="STRING" id="471514.AN477_06415"/>
<dbReference type="SUPFAM" id="SSF56601">
    <property type="entry name" value="beta-lactamase/transpeptidase-like"/>
    <property type="match status" value="1"/>
</dbReference>
<evidence type="ECO:0000256" key="1">
    <source>
        <dbReference type="ARBA" id="ARBA00007164"/>
    </source>
</evidence>
<evidence type="ECO:0000313" key="13">
    <source>
        <dbReference type="Proteomes" id="UP000050482"/>
    </source>
</evidence>
<evidence type="ECO:0000313" key="12">
    <source>
        <dbReference type="EMBL" id="KPV44680.1"/>
    </source>
</evidence>
<gene>
    <name evidence="12" type="ORF">AN477_06415</name>
</gene>
<dbReference type="PANTHER" id="PTHR21581">
    <property type="entry name" value="D-ALANYL-D-ALANINE CARBOXYPEPTIDASE"/>
    <property type="match status" value="1"/>
</dbReference>
<evidence type="ECO:0000256" key="5">
    <source>
        <dbReference type="ARBA" id="ARBA00022984"/>
    </source>
</evidence>
<evidence type="ECO:0000256" key="4">
    <source>
        <dbReference type="ARBA" id="ARBA00022960"/>
    </source>
</evidence>
<keyword evidence="10" id="KW-0812">Transmembrane</keyword>
<dbReference type="Pfam" id="PF00768">
    <property type="entry name" value="Peptidase_S11"/>
    <property type="match status" value="1"/>
</dbReference>
<dbReference type="GO" id="GO:0009002">
    <property type="term" value="F:serine-type D-Ala-D-Ala carboxypeptidase activity"/>
    <property type="evidence" value="ECO:0007669"/>
    <property type="project" value="InterPro"/>
</dbReference>
<dbReference type="GO" id="GO:0071555">
    <property type="term" value="P:cell wall organization"/>
    <property type="evidence" value="ECO:0007669"/>
    <property type="project" value="UniProtKB-KW"/>
</dbReference>
<dbReference type="PRINTS" id="PR00725">
    <property type="entry name" value="DADACBPTASE1"/>
</dbReference>
<dbReference type="Gene3D" id="3.40.710.10">
    <property type="entry name" value="DD-peptidase/beta-lactamase superfamily"/>
    <property type="match status" value="1"/>
</dbReference>
<protein>
    <recommendedName>
        <fullName evidence="11">Peptidase S11 D-alanyl-D-alanine carboxypeptidase A N-terminal domain-containing protein</fullName>
    </recommendedName>
</protein>
<keyword evidence="10" id="KW-1133">Transmembrane helix</keyword>
<keyword evidence="4" id="KW-0133">Cell shape</keyword>
<evidence type="ECO:0000256" key="7">
    <source>
        <dbReference type="PIRSR" id="PIRSR618044-1"/>
    </source>
</evidence>
<keyword evidence="10" id="KW-0472">Membrane</keyword>
<keyword evidence="13" id="KW-1185">Reference proteome</keyword>
<dbReference type="GO" id="GO:0009252">
    <property type="term" value="P:peptidoglycan biosynthetic process"/>
    <property type="evidence" value="ECO:0007669"/>
    <property type="project" value="UniProtKB-KW"/>
</dbReference>
<dbReference type="PANTHER" id="PTHR21581:SF33">
    <property type="entry name" value="D-ALANYL-D-ALANINE CARBOXYPEPTIDASE DACB"/>
    <property type="match status" value="1"/>
</dbReference>
<accession>A0A0P9F012</accession>
<name>A0A0P9F012_9BACL</name>
<proteinExistence type="inferred from homology"/>
<reference evidence="12 13" key="1">
    <citation type="submission" date="2015-09" db="EMBL/GenBank/DDBJ databases">
        <title>Draft genome sequence of Alicyclobacillus ferrooxydans DSM 22381.</title>
        <authorList>
            <person name="Hemp J."/>
        </authorList>
    </citation>
    <scope>NUCLEOTIDE SEQUENCE [LARGE SCALE GENOMIC DNA]</scope>
    <source>
        <strain evidence="12 13">TC-34</strain>
    </source>
</reference>
<dbReference type="InterPro" id="IPR018044">
    <property type="entry name" value="Peptidase_S11"/>
</dbReference>
<dbReference type="Proteomes" id="UP000050482">
    <property type="component" value="Unassembled WGS sequence"/>
</dbReference>
<feature type="domain" description="Peptidase S11 D-alanyl-D-alanine carboxypeptidase A N-terminal" evidence="11">
    <location>
        <begin position="7"/>
        <end position="230"/>
    </location>
</feature>
<dbReference type="AlphaFoldDB" id="A0A0P9F012"/>
<evidence type="ECO:0000259" key="11">
    <source>
        <dbReference type="Pfam" id="PF00768"/>
    </source>
</evidence>
<evidence type="ECO:0000256" key="8">
    <source>
        <dbReference type="PIRSR" id="PIRSR618044-2"/>
    </source>
</evidence>
<dbReference type="EMBL" id="LJCO01000030">
    <property type="protein sequence ID" value="KPV44680.1"/>
    <property type="molecule type" value="Genomic_DNA"/>
</dbReference>
<keyword evidence="6" id="KW-0961">Cell wall biogenesis/degradation</keyword>
<feature type="active site" description="Acyl-ester intermediate" evidence="7">
    <location>
        <position position="40"/>
    </location>
</feature>
<dbReference type="GO" id="GO:0008360">
    <property type="term" value="P:regulation of cell shape"/>
    <property type="evidence" value="ECO:0007669"/>
    <property type="project" value="UniProtKB-KW"/>
</dbReference>
<evidence type="ECO:0000256" key="3">
    <source>
        <dbReference type="ARBA" id="ARBA00022801"/>
    </source>
</evidence>
<feature type="active site" description="Proton acceptor" evidence="7">
    <location>
        <position position="43"/>
    </location>
</feature>
<evidence type="ECO:0000256" key="9">
    <source>
        <dbReference type="RuleBase" id="RU004016"/>
    </source>
</evidence>
<evidence type="ECO:0000256" key="6">
    <source>
        <dbReference type="ARBA" id="ARBA00023316"/>
    </source>
</evidence>